<dbReference type="Proteomes" id="UP000887116">
    <property type="component" value="Unassembled WGS sequence"/>
</dbReference>
<dbReference type="Gene3D" id="1.10.340.70">
    <property type="match status" value="1"/>
</dbReference>
<evidence type="ECO:0000313" key="3">
    <source>
        <dbReference type="Proteomes" id="UP000887116"/>
    </source>
</evidence>
<dbReference type="AlphaFoldDB" id="A0A8X6HLV9"/>
<dbReference type="InterPro" id="IPR052160">
    <property type="entry name" value="Gypsy_RT_Integrase-like"/>
</dbReference>
<dbReference type="InterPro" id="IPR041588">
    <property type="entry name" value="Integrase_H2C2"/>
</dbReference>
<reference evidence="2" key="1">
    <citation type="submission" date="2020-07" db="EMBL/GenBank/DDBJ databases">
        <title>Multicomponent nature underlies the extraordinary mechanical properties of spider dragline silk.</title>
        <authorList>
            <person name="Kono N."/>
            <person name="Nakamura H."/>
            <person name="Mori M."/>
            <person name="Yoshida Y."/>
            <person name="Ohtoshi R."/>
            <person name="Malay A.D."/>
            <person name="Moran D.A.P."/>
            <person name="Tomita M."/>
            <person name="Numata K."/>
            <person name="Arakawa K."/>
        </authorList>
    </citation>
    <scope>NUCLEOTIDE SEQUENCE</scope>
</reference>
<dbReference type="PANTHER" id="PTHR47266">
    <property type="entry name" value="ENDONUCLEASE-RELATED"/>
    <property type="match status" value="1"/>
</dbReference>
<feature type="domain" description="Integrase zinc-binding" evidence="1">
    <location>
        <begin position="2"/>
        <end position="47"/>
    </location>
</feature>
<keyword evidence="3" id="KW-1185">Reference proteome</keyword>
<name>A0A8X6HLV9_TRICU</name>
<comment type="caution">
    <text evidence="2">The sequence shown here is derived from an EMBL/GenBank/DDBJ whole genome shotgun (WGS) entry which is preliminary data.</text>
</comment>
<accession>A0A8X6HLV9</accession>
<dbReference type="OrthoDB" id="6373272at2759"/>
<dbReference type="Pfam" id="PF17921">
    <property type="entry name" value="Integrase_H2C2"/>
    <property type="match status" value="1"/>
</dbReference>
<proteinExistence type="predicted"/>
<organism evidence="2 3">
    <name type="scientific">Trichonephila clavata</name>
    <name type="common">Joro spider</name>
    <name type="synonym">Nephila clavata</name>
    <dbReference type="NCBI Taxonomy" id="2740835"/>
    <lineage>
        <taxon>Eukaryota</taxon>
        <taxon>Metazoa</taxon>
        <taxon>Ecdysozoa</taxon>
        <taxon>Arthropoda</taxon>
        <taxon>Chelicerata</taxon>
        <taxon>Arachnida</taxon>
        <taxon>Araneae</taxon>
        <taxon>Araneomorphae</taxon>
        <taxon>Entelegynae</taxon>
        <taxon>Araneoidea</taxon>
        <taxon>Nephilidae</taxon>
        <taxon>Trichonephila</taxon>
    </lineage>
</organism>
<protein>
    <submittedName>
        <fullName evidence="2">Retrovirus-related Pol polyprotein from transposon opus</fullName>
    </submittedName>
</protein>
<gene>
    <name evidence="2" type="ORF">TNCT_70541</name>
</gene>
<evidence type="ECO:0000313" key="2">
    <source>
        <dbReference type="EMBL" id="GFR26371.1"/>
    </source>
</evidence>
<evidence type="ECO:0000259" key="1">
    <source>
        <dbReference type="Pfam" id="PF17921"/>
    </source>
</evidence>
<dbReference type="EMBL" id="BMAO01018833">
    <property type="protein sequence ID" value="GFR26371.1"/>
    <property type="molecule type" value="Genomic_DNA"/>
</dbReference>
<sequence length="105" mass="12413">MMHDIPLGGHLGEQKTRQIKYSFYWPTIKQDVKWFCESCKICQHWKPITYRDGVPIQPLVSLKIPFEIWSVDCTCWNLLPEETIILLFAQLIYAQGGQMSYFSRK</sequence>